<accession>A0A1I2UHH5</accession>
<proteinExistence type="inferred from homology"/>
<dbReference type="AlphaFoldDB" id="A0A1I2UHH5"/>
<comment type="subcellular location">
    <subcellularLocation>
        <location evidence="1">Cell membrane</location>
        <topology evidence="1">Peripheral membrane protein</topology>
        <orientation evidence="1">Cytoplasmic side</orientation>
    </subcellularLocation>
</comment>
<organism evidence="2 3">
    <name type="scientific">Corynebacterium spheniscorum</name>
    <dbReference type="NCBI Taxonomy" id="185761"/>
    <lineage>
        <taxon>Bacteria</taxon>
        <taxon>Bacillati</taxon>
        <taxon>Actinomycetota</taxon>
        <taxon>Actinomycetes</taxon>
        <taxon>Mycobacteriales</taxon>
        <taxon>Corynebacteriaceae</taxon>
        <taxon>Corynebacterium</taxon>
    </lineage>
</organism>
<dbReference type="Pfam" id="PF01809">
    <property type="entry name" value="YidD"/>
    <property type="match status" value="1"/>
</dbReference>
<dbReference type="HAMAP" id="MF_00386">
    <property type="entry name" value="UPF0161_YidD"/>
    <property type="match status" value="1"/>
</dbReference>
<dbReference type="STRING" id="185761.SAMN05660282_01859"/>
<gene>
    <name evidence="2" type="ORF">SAMN05660282_01859</name>
</gene>
<dbReference type="PANTHER" id="PTHR33383">
    <property type="entry name" value="MEMBRANE PROTEIN INSERTION EFFICIENCY FACTOR-RELATED"/>
    <property type="match status" value="1"/>
</dbReference>
<dbReference type="Proteomes" id="UP000199065">
    <property type="component" value="Unassembled WGS sequence"/>
</dbReference>
<evidence type="ECO:0000313" key="2">
    <source>
        <dbReference type="EMBL" id="SFG75819.1"/>
    </source>
</evidence>
<sequence>MSDDHNHQEGLLAHDAVGGAGRQGVIKRGLLRGVNFYRNVLSPLKMGPTCRFEPSCSAYALEALQRHGTFKAVILTIVRLAKCGPWHPGGIDPVPIPRLQPRRES</sequence>
<keyword evidence="1" id="KW-0472">Membrane</keyword>
<evidence type="ECO:0000313" key="3">
    <source>
        <dbReference type="Proteomes" id="UP000199065"/>
    </source>
</evidence>
<keyword evidence="3" id="KW-1185">Reference proteome</keyword>
<dbReference type="InterPro" id="IPR002696">
    <property type="entry name" value="Membr_insert_effic_factor_YidD"/>
</dbReference>
<dbReference type="NCBIfam" id="TIGR00278">
    <property type="entry name" value="membrane protein insertion efficiency factor YidD"/>
    <property type="match status" value="1"/>
</dbReference>
<comment type="function">
    <text evidence="1">Could be involved in insertion of integral membrane proteins into the membrane.</text>
</comment>
<evidence type="ECO:0000256" key="1">
    <source>
        <dbReference type="HAMAP-Rule" id="MF_00386"/>
    </source>
</evidence>
<keyword evidence="1" id="KW-1003">Cell membrane</keyword>
<reference evidence="2 3" key="1">
    <citation type="submission" date="2016-10" db="EMBL/GenBank/DDBJ databases">
        <authorList>
            <person name="de Groot N.N."/>
        </authorList>
    </citation>
    <scope>NUCLEOTIDE SEQUENCE [LARGE SCALE GENOMIC DNA]</scope>
    <source>
        <strain>J11</strain>
        <strain evidence="3">PG 39</strain>
    </source>
</reference>
<dbReference type="GO" id="GO:0005886">
    <property type="term" value="C:plasma membrane"/>
    <property type="evidence" value="ECO:0007669"/>
    <property type="project" value="UniProtKB-SubCell"/>
</dbReference>
<dbReference type="EMBL" id="FOPJ01000013">
    <property type="protein sequence ID" value="SFG75819.1"/>
    <property type="molecule type" value="Genomic_DNA"/>
</dbReference>
<name>A0A1I2UHH5_9CORY</name>
<comment type="similarity">
    <text evidence="1">Belongs to the UPF0161 family.</text>
</comment>
<dbReference type="SMART" id="SM01234">
    <property type="entry name" value="Haemolytic"/>
    <property type="match status" value="1"/>
</dbReference>
<protein>
    <recommendedName>
        <fullName evidence="1">Putative membrane protein insertion efficiency factor</fullName>
    </recommendedName>
</protein>
<dbReference type="PANTHER" id="PTHR33383:SF1">
    <property type="entry name" value="MEMBRANE PROTEIN INSERTION EFFICIENCY FACTOR-RELATED"/>
    <property type="match status" value="1"/>
</dbReference>